<dbReference type="EMBL" id="DF968182">
    <property type="protein sequence ID" value="GAP44013.1"/>
    <property type="molecule type" value="Genomic_DNA"/>
</dbReference>
<evidence type="ECO:0000313" key="3">
    <source>
        <dbReference type="EMBL" id="GAP44013.1"/>
    </source>
</evidence>
<dbReference type="Proteomes" id="UP000053091">
    <property type="component" value="Unassembled WGS sequence"/>
</dbReference>
<sequence>MARKILIVRFSSIGDIVLTSPVVRAVKRQLPGAEVHFLTKEAYAPVLQANPRIDKVITIRKTVGEALPELRSHRYDFIIDLHNNLRSWQVILALGRPFSRFNKLNLRKWLLVRLKLRVMPDVHIVDRYLKAAARLKVSGDGEGLEFYIPEGDEVDTGRLPEQFRTGYVALVTGGRHKTKILPAEKMIEVCRLLRLPVVLLGGPEDRERAGIVAEALGSGVLNACGVFSLMQSASLVKQAVAVVSNDTGLMHIAAAFHKPVVSVWGNTVPELGMYPYLKAGEPHLVAEVRNLSCRPCSKIGFEKCPKGHFRCMMDQNSREIADFVNRLSDATGQDNNKILG</sequence>
<accession>A0A0S7BU82</accession>
<keyword evidence="4" id="KW-1185">Reference proteome</keyword>
<evidence type="ECO:0000256" key="2">
    <source>
        <dbReference type="ARBA" id="ARBA00022679"/>
    </source>
</evidence>
<dbReference type="GO" id="GO:0008713">
    <property type="term" value="F:ADP-heptose-lipopolysaccharide heptosyltransferase activity"/>
    <property type="evidence" value="ECO:0007669"/>
    <property type="project" value="TreeGrafter"/>
</dbReference>
<organism evidence="3">
    <name type="scientific">Lentimicrobium saccharophilum</name>
    <dbReference type="NCBI Taxonomy" id="1678841"/>
    <lineage>
        <taxon>Bacteria</taxon>
        <taxon>Pseudomonadati</taxon>
        <taxon>Bacteroidota</taxon>
        <taxon>Bacteroidia</taxon>
        <taxon>Bacteroidales</taxon>
        <taxon>Lentimicrobiaceae</taxon>
        <taxon>Lentimicrobium</taxon>
    </lineage>
</organism>
<dbReference type="PANTHER" id="PTHR30160">
    <property type="entry name" value="TETRAACYLDISACCHARIDE 4'-KINASE-RELATED"/>
    <property type="match status" value="1"/>
</dbReference>
<dbReference type="InterPro" id="IPR051199">
    <property type="entry name" value="LPS_LOS_Heptosyltrfase"/>
</dbReference>
<dbReference type="AlphaFoldDB" id="A0A0S7BU82"/>
<reference evidence="3" key="1">
    <citation type="journal article" date="2015" name="Genome Announc.">
        <title>Draft Genome Sequence of Bacteroidales Strain TBC1, a Novel Isolate from a Methanogenic Wastewater Treatment System.</title>
        <authorList>
            <person name="Tourlousse D.M."/>
            <person name="Matsuura N."/>
            <person name="Sun L."/>
            <person name="Toyonaga M."/>
            <person name="Kuroda K."/>
            <person name="Ohashi A."/>
            <person name="Cruz R."/>
            <person name="Yamaguchi T."/>
            <person name="Sekiguchi Y."/>
        </authorList>
    </citation>
    <scope>NUCLEOTIDE SEQUENCE [LARGE SCALE GENOMIC DNA]</scope>
    <source>
        <strain evidence="3">TBC1</strain>
    </source>
</reference>
<dbReference type="PATRIC" id="fig|1678841.3.peg.2434"/>
<proteinExistence type="predicted"/>
<keyword evidence="2 3" id="KW-0808">Transferase</keyword>
<dbReference type="SUPFAM" id="SSF53756">
    <property type="entry name" value="UDP-Glycosyltransferase/glycogen phosphorylase"/>
    <property type="match status" value="1"/>
</dbReference>
<dbReference type="STRING" id="1678841.TBC1_112173"/>
<dbReference type="CDD" id="cd03789">
    <property type="entry name" value="GT9_LPS_heptosyltransferase"/>
    <property type="match status" value="1"/>
</dbReference>
<evidence type="ECO:0000256" key="1">
    <source>
        <dbReference type="ARBA" id="ARBA00022676"/>
    </source>
</evidence>
<dbReference type="RefSeq" id="WP_062042091.1">
    <property type="nucleotide sequence ID" value="NZ_DF968182.1"/>
</dbReference>
<name>A0A0S7BU82_9BACT</name>
<evidence type="ECO:0000313" key="4">
    <source>
        <dbReference type="Proteomes" id="UP000053091"/>
    </source>
</evidence>
<dbReference type="Pfam" id="PF01075">
    <property type="entry name" value="Glyco_transf_9"/>
    <property type="match status" value="1"/>
</dbReference>
<dbReference type="GO" id="GO:0005829">
    <property type="term" value="C:cytosol"/>
    <property type="evidence" value="ECO:0007669"/>
    <property type="project" value="TreeGrafter"/>
</dbReference>
<dbReference type="Gene3D" id="3.40.50.2000">
    <property type="entry name" value="Glycogen Phosphorylase B"/>
    <property type="match status" value="2"/>
</dbReference>
<dbReference type="GO" id="GO:0009244">
    <property type="term" value="P:lipopolysaccharide core region biosynthetic process"/>
    <property type="evidence" value="ECO:0007669"/>
    <property type="project" value="TreeGrafter"/>
</dbReference>
<keyword evidence="1" id="KW-0328">Glycosyltransferase</keyword>
<dbReference type="OrthoDB" id="9768048at2"/>
<dbReference type="InterPro" id="IPR002201">
    <property type="entry name" value="Glyco_trans_9"/>
</dbReference>
<protein>
    <submittedName>
        <fullName evidence="3">ADP-heptose:LPS heptosyltransferase</fullName>
    </submittedName>
</protein>
<gene>
    <name evidence="3" type="ORF">TBC1_112173</name>
</gene>